<comment type="caution">
    <text evidence="1">The sequence shown here is derived from an EMBL/GenBank/DDBJ whole genome shotgun (WGS) entry which is preliminary data.</text>
</comment>
<protein>
    <recommendedName>
        <fullName evidence="3">HEPN AbiU2-like domain-containing protein</fullName>
    </recommendedName>
</protein>
<dbReference type="Proteomes" id="UP000283429">
    <property type="component" value="Unassembled WGS sequence"/>
</dbReference>
<dbReference type="AlphaFoldDB" id="A0A414H389"/>
<evidence type="ECO:0008006" key="3">
    <source>
        <dbReference type="Google" id="ProtNLM"/>
    </source>
</evidence>
<reference evidence="1 2" key="1">
    <citation type="submission" date="2018-08" db="EMBL/GenBank/DDBJ databases">
        <title>A genome reference for cultivated species of the human gut microbiota.</title>
        <authorList>
            <person name="Zou Y."/>
            <person name="Xue W."/>
            <person name="Luo G."/>
        </authorList>
    </citation>
    <scope>NUCLEOTIDE SEQUENCE [LARGE SCALE GENOMIC DNA]</scope>
    <source>
        <strain evidence="1 2">AM30-40</strain>
    </source>
</reference>
<organism evidence="1 2">
    <name type="scientific">Phocaeicola vulgatus</name>
    <name type="common">Bacteroides vulgatus</name>
    <dbReference type="NCBI Taxonomy" id="821"/>
    <lineage>
        <taxon>Bacteria</taxon>
        <taxon>Pseudomonadati</taxon>
        <taxon>Bacteroidota</taxon>
        <taxon>Bacteroidia</taxon>
        <taxon>Bacteroidales</taxon>
        <taxon>Bacteroidaceae</taxon>
        <taxon>Phocaeicola</taxon>
    </lineage>
</organism>
<sequence>MDDDLKKEISDFFLTDSSNYLARYNALIDVFTDISTRSKILVDLLFSFECSLKSLIFLRSNSDEKSTYKNIRTHNLNNLLSKIDTAKFQDIASFILDENLDDISVGVRYTLEANIKFRENGSLGSKYYETIASYHWIDKVYQEAKRLNEFVRSESISMFGLITIINIQDIDINKLIDRENRIRNINKP</sequence>
<gene>
    <name evidence="1" type="ORF">DW783_14785</name>
</gene>
<evidence type="ECO:0000313" key="1">
    <source>
        <dbReference type="EMBL" id="RHD77652.1"/>
    </source>
</evidence>
<proteinExistence type="predicted"/>
<dbReference type="RefSeq" id="WP_117966089.1">
    <property type="nucleotide sequence ID" value="NZ_QSJM01000046.1"/>
</dbReference>
<name>A0A414H389_PHOVU</name>
<dbReference type="EMBL" id="QSJM01000046">
    <property type="protein sequence ID" value="RHD77652.1"/>
    <property type="molecule type" value="Genomic_DNA"/>
</dbReference>
<evidence type="ECO:0000313" key="2">
    <source>
        <dbReference type="Proteomes" id="UP000283429"/>
    </source>
</evidence>
<accession>A0A414H389</accession>